<dbReference type="InterPro" id="IPR023411">
    <property type="entry name" value="RNaseA_AS"/>
</dbReference>
<sequence>MTSRMFPKSSILLIFAVVLSLTHTSLCQDWKTFQKKHLTSSLDVDCDNVMRRALFNCKARNTFIYSLPNPVKALCRGVPHTKDVLSRKEFRLIDCIETAKYCQYK</sequence>
<evidence type="ECO:0000259" key="2">
    <source>
        <dbReference type="SMART" id="SM00092"/>
    </source>
</evidence>
<evidence type="ECO:0000313" key="4">
    <source>
        <dbReference type="Proteomes" id="UP001162483"/>
    </source>
</evidence>
<organism evidence="3 4">
    <name type="scientific">Staurois parvus</name>
    <dbReference type="NCBI Taxonomy" id="386267"/>
    <lineage>
        <taxon>Eukaryota</taxon>
        <taxon>Metazoa</taxon>
        <taxon>Chordata</taxon>
        <taxon>Craniata</taxon>
        <taxon>Vertebrata</taxon>
        <taxon>Euteleostomi</taxon>
        <taxon>Amphibia</taxon>
        <taxon>Batrachia</taxon>
        <taxon>Anura</taxon>
        <taxon>Neobatrachia</taxon>
        <taxon>Ranoidea</taxon>
        <taxon>Ranidae</taxon>
        <taxon>Staurois</taxon>
    </lineage>
</organism>
<keyword evidence="1" id="KW-0732">Signal</keyword>
<feature type="signal peptide" evidence="1">
    <location>
        <begin position="1"/>
        <end position="27"/>
    </location>
</feature>
<feature type="non-terminal residue" evidence="3">
    <location>
        <position position="105"/>
    </location>
</feature>
<protein>
    <recommendedName>
        <fullName evidence="2">Ribonuclease A-domain domain-containing protein</fullName>
    </recommendedName>
</protein>
<dbReference type="InterPro" id="IPR023412">
    <property type="entry name" value="RNaseA_domain"/>
</dbReference>
<comment type="caution">
    <text evidence="3">The sequence shown here is derived from an EMBL/GenBank/DDBJ whole genome shotgun (WGS) entry which is preliminary data.</text>
</comment>
<reference evidence="3" key="1">
    <citation type="submission" date="2023-05" db="EMBL/GenBank/DDBJ databases">
        <authorList>
            <person name="Stuckert A."/>
        </authorList>
    </citation>
    <scope>NUCLEOTIDE SEQUENCE</scope>
</reference>
<feature type="domain" description="Ribonuclease A-domain" evidence="2">
    <location>
        <begin position="26"/>
        <end position="105"/>
    </location>
</feature>
<dbReference type="Gene3D" id="3.10.130.10">
    <property type="entry name" value="Ribonuclease A-like domain"/>
    <property type="match status" value="1"/>
</dbReference>
<evidence type="ECO:0000256" key="1">
    <source>
        <dbReference type="SAM" id="SignalP"/>
    </source>
</evidence>
<dbReference type="InterPro" id="IPR036816">
    <property type="entry name" value="RNaseA-like_dom_sf"/>
</dbReference>
<dbReference type="SUPFAM" id="SSF54076">
    <property type="entry name" value="RNase A-like"/>
    <property type="match status" value="1"/>
</dbReference>
<keyword evidence="4" id="KW-1185">Reference proteome</keyword>
<dbReference type="PROSITE" id="PS00127">
    <property type="entry name" value="RNASE_PANCREATIC"/>
    <property type="match status" value="1"/>
</dbReference>
<evidence type="ECO:0000313" key="3">
    <source>
        <dbReference type="EMBL" id="CAI9622081.1"/>
    </source>
</evidence>
<accession>A0ABN9HQ28</accession>
<dbReference type="EMBL" id="CATNWA010021277">
    <property type="protein sequence ID" value="CAI9622081.1"/>
    <property type="molecule type" value="Genomic_DNA"/>
</dbReference>
<dbReference type="Proteomes" id="UP001162483">
    <property type="component" value="Unassembled WGS sequence"/>
</dbReference>
<gene>
    <name evidence="3" type="ORF">SPARVUS_LOCUS16226166</name>
</gene>
<proteinExistence type="predicted"/>
<name>A0ABN9HQ28_9NEOB</name>
<dbReference type="SMART" id="SM00092">
    <property type="entry name" value="RNAse_Pc"/>
    <property type="match status" value="1"/>
</dbReference>
<feature type="chain" id="PRO_5045942360" description="Ribonuclease A-domain domain-containing protein" evidence="1">
    <location>
        <begin position="28"/>
        <end position="105"/>
    </location>
</feature>